<reference evidence="4" key="1">
    <citation type="journal article" date="2021" name="bioRxiv">
        <title>Whole Genome Assembly and Annotation of Northern Wild Rice, Zizania palustris L., Supports a Whole Genome Duplication in the Zizania Genus.</title>
        <authorList>
            <person name="Haas M."/>
            <person name="Kono T."/>
            <person name="Macchietto M."/>
            <person name="Millas R."/>
            <person name="McGilp L."/>
            <person name="Shao M."/>
            <person name="Duquette J."/>
            <person name="Hirsch C.N."/>
            <person name="Kimball J."/>
        </authorList>
    </citation>
    <scope>NUCLEOTIDE SEQUENCE</scope>
    <source>
        <tissue evidence="4">Fresh leaf tissue</tissue>
    </source>
</reference>
<keyword evidence="2" id="KW-0472">Membrane</keyword>
<comment type="caution">
    <text evidence="4">The sequence shown here is derived from an EMBL/GenBank/DDBJ whole genome shotgun (WGS) entry which is preliminary data.</text>
</comment>
<keyword evidence="2" id="KW-1133">Transmembrane helix</keyword>
<dbReference type="AlphaFoldDB" id="A0A8J5VJ68"/>
<dbReference type="PANTHER" id="PTHR42861">
    <property type="entry name" value="CALCIUM-TRANSPORTING ATPASE"/>
    <property type="match status" value="1"/>
</dbReference>
<evidence type="ECO:0000259" key="3">
    <source>
        <dbReference type="Pfam" id="PF00122"/>
    </source>
</evidence>
<reference evidence="4" key="2">
    <citation type="submission" date="2021-02" db="EMBL/GenBank/DDBJ databases">
        <authorList>
            <person name="Kimball J.A."/>
            <person name="Haas M.W."/>
            <person name="Macchietto M."/>
            <person name="Kono T."/>
            <person name="Duquette J."/>
            <person name="Shao M."/>
        </authorList>
    </citation>
    <scope>NUCLEOTIDE SEQUENCE</scope>
    <source>
        <tissue evidence="4">Fresh leaf tissue</tissue>
    </source>
</reference>
<dbReference type="Pfam" id="PF00122">
    <property type="entry name" value="E1-E2_ATPase"/>
    <property type="match status" value="1"/>
</dbReference>
<dbReference type="EMBL" id="JAAALK010000283">
    <property type="protein sequence ID" value="KAG8073082.1"/>
    <property type="molecule type" value="Genomic_DNA"/>
</dbReference>
<keyword evidence="2" id="KW-0812">Transmembrane</keyword>
<feature type="region of interest" description="Disordered" evidence="1">
    <location>
        <begin position="163"/>
        <end position="182"/>
    </location>
</feature>
<feature type="transmembrane region" description="Helical" evidence="2">
    <location>
        <begin position="334"/>
        <end position="352"/>
    </location>
</feature>
<evidence type="ECO:0000256" key="2">
    <source>
        <dbReference type="SAM" id="Phobius"/>
    </source>
</evidence>
<feature type="domain" description="P-type ATPase A" evidence="3">
    <location>
        <begin position="364"/>
        <end position="406"/>
    </location>
</feature>
<proteinExistence type="predicted"/>
<evidence type="ECO:0000313" key="4">
    <source>
        <dbReference type="EMBL" id="KAG8073082.1"/>
    </source>
</evidence>
<evidence type="ECO:0000256" key="1">
    <source>
        <dbReference type="SAM" id="MobiDB-lite"/>
    </source>
</evidence>
<keyword evidence="5" id="KW-1185">Reference proteome</keyword>
<evidence type="ECO:0000313" key="5">
    <source>
        <dbReference type="Proteomes" id="UP000729402"/>
    </source>
</evidence>
<protein>
    <recommendedName>
        <fullName evidence="3">P-type ATPase A domain-containing protein</fullName>
    </recommendedName>
</protein>
<name>A0A8J5VJ68_ZIZPA</name>
<accession>A0A8J5VJ68</accession>
<dbReference type="OrthoDB" id="635877at2759"/>
<dbReference type="Proteomes" id="UP000729402">
    <property type="component" value="Unassembled WGS sequence"/>
</dbReference>
<feature type="region of interest" description="Disordered" evidence="1">
    <location>
        <begin position="76"/>
        <end position="104"/>
    </location>
</feature>
<gene>
    <name evidence="4" type="ORF">GUJ93_ZPchr0006g44506</name>
</gene>
<feature type="transmembrane region" description="Helical" evidence="2">
    <location>
        <begin position="466"/>
        <end position="490"/>
    </location>
</feature>
<feature type="compositionally biased region" description="Low complexity" evidence="1">
    <location>
        <begin position="80"/>
        <end position="102"/>
    </location>
</feature>
<sequence>MMTRTPCSVVVARSTIRTPSSPAVVVALDEVGGPAKWLRRARSTLGLPAAPTQDAGKAHCASLRPYLRSTTLTRARLPHTPSTNANATRRARPPRASGASASDGRCTRLRRFFPTPSRPGRRFLAQGGAAYRRDQHAVFFLDSGGMAVDGGEKPRATVAVDGGEKPRATASDPIPCVRRGGPFGKTGARRRTRWERLLGGPAVAGRPVRVLVHLSWVRCVAHAQGVRATTGRLVHVLVHKPHLYNPLLPWARHVAHASAAFFILQPCAVDVGWEVWAGCEGLPVVDGSGVVILWVVHKAGSLVFCSITWDQVLSTIMLLAIASAVQRSFMMSTTIYLLATGLIAFLTVKLVVEYAKAPLEAKANAPRAKVLRDGKWIDVHAENLVPGDIISLKVGDIVPANARILRFEKIDTITCWANRYVDCVHGFLIYYAWTVSCGQGTAVVIATGRAIPRSTLSEAILCNGHLMPLIGVVPMAMPVVLYLALSFGYLRLCFLGIASRGTVALEDLATSRASRSQHELYIEPIDAAILSLLDDPEQ</sequence>
<dbReference type="InterPro" id="IPR059000">
    <property type="entry name" value="ATPase_P-type_domA"/>
</dbReference>
<organism evidence="4 5">
    <name type="scientific">Zizania palustris</name>
    <name type="common">Northern wild rice</name>
    <dbReference type="NCBI Taxonomy" id="103762"/>
    <lineage>
        <taxon>Eukaryota</taxon>
        <taxon>Viridiplantae</taxon>
        <taxon>Streptophyta</taxon>
        <taxon>Embryophyta</taxon>
        <taxon>Tracheophyta</taxon>
        <taxon>Spermatophyta</taxon>
        <taxon>Magnoliopsida</taxon>
        <taxon>Liliopsida</taxon>
        <taxon>Poales</taxon>
        <taxon>Poaceae</taxon>
        <taxon>BOP clade</taxon>
        <taxon>Oryzoideae</taxon>
        <taxon>Oryzeae</taxon>
        <taxon>Zizaniinae</taxon>
        <taxon>Zizania</taxon>
    </lineage>
</organism>